<dbReference type="Pfam" id="PF02899">
    <property type="entry name" value="Phage_int_SAM_1"/>
    <property type="match status" value="1"/>
</dbReference>
<organism evidence="12 13">
    <name type="scientific">Brevinema andersonii</name>
    <dbReference type="NCBI Taxonomy" id="34097"/>
    <lineage>
        <taxon>Bacteria</taxon>
        <taxon>Pseudomonadati</taxon>
        <taxon>Spirochaetota</taxon>
        <taxon>Spirochaetia</taxon>
        <taxon>Brevinematales</taxon>
        <taxon>Brevinemataceae</taxon>
        <taxon>Brevinema</taxon>
    </lineage>
</organism>
<dbReference type="InterPro" id="IPR013762">
    <property type="entry name" value="Integrase-like_cat_sf"/>
</dbReference>
<dbReference type="PROSITE" id="PS51898">
    <property type="entry name" value="TYR_RECOMBINASE"/>
    <property type="match status" value="1"/>
</dbReference>
<dbReference type="InterPro" id="IPR010998">
    <property type="entry name" value="Integrase_recombinase_N"/>
</dbReference>
<comment type="subcellular location">
    <subcellularLocation>
        <location evidence="1">Cytoplasm</location>
    </subcellularLocation>
</comment>
<evidence type="ECO:0000313" key="12">
    <source>
        <dbReference type="EMBL" id="SFB67597.1"/>
    </source>
</evidence>
<evidence type="ECO:0000256" key="1">
    <source>
        <dbReference type="ARBA" id="ARBA00004496"/>
    </source>
</evidence>
<dbReference type="InterPro" id="IPR004107">
    <property type="entry name" value="Integrase_SAM-like_N"/>
</dbReference>
<evidence type="ECO:0000256" key="6">
    <source>
        <dbReference type="ARBA" id="ARBA00023125"/>
    </source>
</evidence>
<dbReference type="GO" id="GO:0006310">
    <property type="term" value="P:DNA recombination"/>
    <property type="evidence" value="ECO:0007669"/>
    <property type="project" value="UniProtKB-KW"/>
</dbReference>
<evidence type="ECO:0000313" key="13">
    <source>
        <dbReference type="Proteomes" id="UP000240042"/>
    </source>
</evidence>
<keyword evidence="7" id="KW-0233">DNA recombination</keyword>
<evidence type="ECO:0000256" key="5">
    <source>
        <dbReference type="ARBA" id="ARBA00022908"/>
    </source>
</evidence>
<keyword evidence="8" id="KW-0131">Cell cycle</keyword>
<dbReference type="InterPro" id="IPR011010">
    <property type="entry name" value="DNA_brk_join_enz"/>
</dbReference>
<keyword evidence="4" id="KW-0159">Chromosome partition</keyword>
<accession>A0A1I1CYJ4</accession>
<dbReference type="RefSeq" id="WP_092317035.1">
    <property type="nucleotide sequence ID" value="NZ_FOKY01000001.1"/>
</dbReference>
<evidence type="ECO:0000256" key="3">
    <source>
        <dbReference type="ARBA" id="ARBA00022618"/>
    </source>
</evidence>
<feature type="domain" description="Core-binding (CB)" evidence="11">
    <location>
        <begin position="1"/>
        <end position="88"/>
    </location>
</feature>
<dbReference type="AlphaFoldDB" id="A0A1I1CYJ4"/>
<dbReference type="PROSITE" id="PS51900">
    <property type="entry name" value="CB"/>
    <property type="match status" value="1"/>
</dbReference>
<dbReference type="Gene3D" id="1.10.150.130">
    <property type="match status" value="1"/>
</dbReference>
<sequence length="295" mass="34408">MEFLSEMYAAFEHKLSYEKFYSKCTLKAYQNDISHFINYCIGKNIKNISEITSLFVSEWMELLAREKLSARTIARRLSAVRSFFSFLVKSSVVEHNPFVLFRAPKPCKKIPTVLGQSEILQLLDNLPEDTILQRRNKCIVCMLYATGIRSEELCNLKIKDISFSNHVMYIMGKGKKERIVPLIPVLEKILKEWINDRQNIDRGFSQTFFLSQHGRALETSMIRRIIRNLPAGLREKNLHPHAFRYTFASHLLDCGSNIRHIQELLGHSNLGVTQRYTNISIKQLKQKYQIYHPHA</sequence>
<name>A0A1I1CYJ4_BREAD</name>
<keyword evidence="13" id="KW-1185">Reference proteome</keyword>
<dbReference type="EMBL" id="FOKY01000001">
    <property type="protein sequence ID" value="SFB67597.1"/>
    <property type="molecule type" value="Genomic_DNA"/>
</dbReference>
<dbReference type="GO" id="GO:0015074">
    <property type="term" value="P:DNA integration"/>
    <property type="evidence" value="ECO:0007669"/>
    <property type="project" value="UniProtKB-KW"/>
</dbReference>
<proteinExistence type="predicted"/>
<evidence type="ECO:0000256" key="4">
    <source>
        <dbReference type="ARBA" id="ARBA00022829"/>
    </source>
</evidence>
<evidence type="ECO:0000259" key="10">
    <source>
        <dbReference type="PROSITE" id="PS51898"/>
    </source>
</evidence>
<dbReference type="STRING" id="34097.SAMN02745150_00082"/>
<feature type="domain" description="Tyr recombinase" evidence="10">
    <location>
        <begin position="109"/>
        <end position="289"/>
    </location>
</feature>
<evidence type="ECO:0000256" key="7">
    <source>
        <dbReference type="ARBA" id="ARBA00023172"/>
    </source>
</evidence>
<keyword evidence="5" id="KW-0229">DNA integration</keyword>
<keyword evidence="6 9" id="KW-0238">DNA-binding</keyword>
<dbReference type="OrthoDB" id="9801717at2"/>
<evidence type="ECO:0000259" key="11">
    <source>
        <dbReference type="PROSITE" id="PS51900"/>
    </source>
</evidence>
<dbReference type="PANTHER" id="PTHR30349:SF77">
    <property type="entry name" value="TYROSINE RECOMBINASE XERC"/>
    <property type="match status" value="1"/>
</dbReference>
<dbReference type="InterPro" id="IPR050090">
    <property type="entry name" value="Tyrosine_recombinase_XerCD"/>
</dbReference>
<keyword evidence="2" id="KW-0963">Cytoplasm</keyword>
<dbReference type="Gene3D" id="1.10.443.10">
    <property type="entry name" value="Intergrase catalytic core"/>
    <property type="match status" value="1"/>
</dbReference>
<evidence type="ECO:0000256" key="8">
    <source>
        <dbReference type="ARBA" id="ARBA00023306"/>
    </source>
</evidence>
<protein>
    <submittedName>
        <fullName evidence="12">Integrase/recombinase XerD</fullName>
    </submittedName>
</protein>
<dbReference type="InterPro" id="IPR044068">
    <property type="entry name" value="CB"/>
</dbReference>
<dbReference type="GO" id="GO:0005737">
    <property type="term" value="C:cytoplasm"/>
    <property type="evidence" value="ECO:0007669"/>
    <property type="project" value="UniProtKB-SubCell"/>
</dbReference>
<gene>
    <name evidence="12" type="ORF">SAMN02745150_00082</name>
</gene>
<dbReference type="GO" id="GO:0003677">
    <property type="term" value="F:DNA binding"/>
    <property type="evidence" value="ECO:0007669"/>
    <property type="project" value="UniProtKB-UniRule"/>
</dbReference>
<evidence type="ECO:0000256" key="9">
    <source>
        <dbReference type="PROSITE-ProRule" id="PRU01248"/>
    </source>
</evidence>
<reference evidence="13" key="1">
    <citation type="submission" date="2016-10" db="EMBL/GenBank/DDBJ databases">
        <authorList>
            <person name="Varghese N."/>
            <person name="Submissions S."/>
        </authorList>
    </citation>
    <scope>NUCLEOTIDE SEQUENCE [LARGE SCALE GENOMIC DNA]</scope>
    <source>
        <strain evidence="13">ATCC 43811</strain>
    </source>
</reference>
<dbReference type="SUPFAM" id="SSF56349">
    <property type="entry name" value="DNA breaking-rejoining enzymes"/>
    <property type="match status" value="1"/>
</dbReference>
<dbReference type="Pfam" id="PF00589">
    <property type="entry name" value="Phage_integrase"/>
    <property type="match status" value="1"/>
</dbReference>
<dbReference type="GO" id="GO:0051301">
    <property type="term" value="P:cell division"/>
    <property type="evidence" value="ECO:0007669"/>
    <property type="project" value="UniProtKB-KW"/>
</dbReference>
<evidence type="ECO:0000256" key="2">
    <source>
        <dbReference type="ARBA" id="ARBA00022490"/>
    </source>
</evidence>
<dbReference type="GO" id="GO:0007059">
    <property type="term" value="P:chromosome segregation"/>
    <property type="evidence" value="ECO:0007669"/>
    <property type="project" value="UniProtKB-KW"/>
</dbReference>
<dbReference type="PANTHER" id="PTHR30349">
    <property type="entry name" value="PHAGE INTEGRASE-RELATED"/>
    <property type="match status" value="1"/>
</dbReference>
<keyword evidence="3" id="KW-0132">Cell division</keyword>
<dbReference type="Proteomes" id="UP000240042">
    <property type="component" value="Unassembled WGS sequence"/>
</dbReference>
<dbReference type="InterPro" id="IPR002104">
    <property type="entry name" value="Integrase_catalytic"/>
</dbReference>